<dbReference type="EMBL" id="BMAW01096739">
    <property type="protein sequence ID" value="GFS76293.1"/>
    <property type="molecule type" value="Genomic_DNA"/>
</dbReference>
<dbReference type="GO" id="GO:0003723">
    <property type="term" value="F:RNA binding"/>
    <property type="evidence" value="ECO:0007669"/>
    <property type="project" value="InterPro"/>
</dbReference>
<protein>
    <submittedName>
        <fullName evidence="1">Vigilin</fullName>
    </submittedName>
</protein>
<accession>A0A8X6MT19</accession>
<reference evidence="1" key="1">
    <citation type="submission" date="2020-08" db="EMBL/GenBank/DDBJ databases">
        <title>Multicomponent nature underlies the extraordinary mechanical properties of spider dragline silk.</title>
        <authorList>
            <person name="Kono N."/>
            <person name="Nakamura H."/>
            <person name="Mori M."/>
            <person name="Yoshida Y."/>
            <person name="Ohtoshi R."/>
            <person name="Malay A.D."/>
            <person name="Moran D.A.P."/>
            <person name="Tomita M."/>
            <person name="Numata K."/>
            <person name="Arakawa K."/>
        </authorList>
    </citation>
    <scope>NUCLEOTIDE SEQUENCE</scope>
</reference>
<name>A0A8X6MT19_NEPPI</name>
<gene>
    <name evidence="1" type="primary">Hdlbp_3</name>
    <name evidence="1" type="ORF">NPIL_180161</name>
</gene>
<dbReference type="AlphaFoldDB" id="A0A8X6MT19"/>
<dbReference type="OrthoDB" id="10027144at2759"/>
<dbReference type="CDD" id="cd22408">
    <property type="entry name" value="KH-I_Vigilin_rpt4"/>
    <property type="match status" value="1"/>
</dbReference>
<organism evidence="1 2">
    <name type="scientific">Nephila pilipes</name>
    <name type="common">Giant wood spider</name>
    <name type="synonym">Nephila maculata</name>
    <dbReference type="NCBI Taxonomy" id="299642"/>
    <lineage>
        <taxon>Eukaryota</taxon>
        <taxon>Metazoa</taxon>
        <taxon>Ecdysozoa</taxon>
        <taxon>Arthropoda</taxon>
        <taxon>Chelicerata</taxon>
        <taxon>Arachnida</taxon>
        <taxon>Araneae</taxon>
        <taxon>Araneomorphae</taxon>
        <taxon>Entelegynae</taxon>
        <taxon>Araneoidea</taxon>
        <taxon>Nephilidae</taxon>
        <taxon>Nephila</taxon>
    </lineage>
</organism>
<keyword evidence="2" id="KW-1185">Reference proteome</keyword>
<dbReference type="Proteomes" id="UP000887013">
    <property type="component" value="Unassembled WGS sequence"/>
</dbReference>
<sequence>MKNEIEVVKVFMLKFLKITISTNFGPREHSIQEILLKTGVSIEMLPTDMQPDTKTLRGEQAKLGPALTLVYSMDNNGFATEHMGVPSWLYKYIISKECTNIKHMT</sequence>
<comment type="caution">
    <text evidence="1">The sequence shown here is derived from an EMBL/GenBank/DDBJ whole genome shotgun (WGS) entry which is preliminary data.</text>
</comment>
<evidence type="ECO:0000313" key="2">
    <source>
        <dbReference type="Proteomes" id="UP000887013"/>
    </source>
</evidence>
<dbReference type="Gene3D" id="3.30.1370.10">
    <property type="entry name" value="K Homology domain, type 1"/>
    <property type="match status" value="1"/>
</dbReference>
<evidence type="ECO:0000313" key="1">
    <source>
        <dbReference type="EMBL" id="GFS76293.1"/>
    </source>
</evidence>
<proteinExistence type="predicted"/>
<dbReference type="InterPro" id="IPR036612">
    <property type="entry name" value="KH_dom_type_1_sf"/>
</dbReference>